<evidence type="ECO:0000259" key="9">
    <source>
        <dbReference type="PROSITE" id="PS50011"/>
    </source>
</evidence>
<keyword evidence="5 10" id="KW-0418">Kinase</keyword>
<keyword evidence="6" id="KW-0067">ATP-binding</keyword>
<comment type="catalytic activity">
    <reaction evidence="8">
        <text>L-seryl-[protein] + ATP = O-phospho-L-seryl-[protein] + ADP + H(+)</text>
        <dbReference type="Rhea" id="RHEA:17989"/>
        <dbReference type="Rhea" id="RHEA-COMP:9863"/>
        <dbReference type="Rhea" id="RHEA-COMP:11604"/>
        <dbReference type="ChEBI" id="CHEBI:15378"/>
        <dbReference type="ChEBI" id="CHEBI:29999"/>
        <dbReference type="ChEBI" id="CHEBI:30616"/>
        <dbReference type="ChEBI" id="CHEBI:83421"/>
        <dbReference type="ChEBI" id="CHEBI:456216"/>
        <dbReference type="EC" id="2.7.11.1"/>
    </reaction>
</comment>
<dbReference type="RefSeq" id="XP_013024305.1">
    <property type="nucleotide sequence ID" value="XM_013168851.1"/>
</dbReference>
<dbReference type="Pfam" id="PF12330">
    <property type="entry name" value="Haspin_kinase"/>
    <property type="match status" value="1"/>
</dbReference>
<keyword evidence="2" id="KW-0723">Serine/threonine-protein kinase</keyword>
<dbReference type="AlphaFoldDB" id="S9XAK0"/>
<dbReference type="EC" id="2.7.11.1" evidence="1"/>
<dbReference type="GO" id="GO:0035556">
    <property type="term" value="P:intracellular signal transduction"/>
    <property type="evidence" value="ECO:0007669"/>
    <property type="project" value="TreeGrafter"/>
</dbReference>
<evidence type="ECO:0000256" key="7">
    <source>
        <dbReference type="ARBA" id="ARBA00047899"/>
    </source>
</evidence>
<dbReference type="OrthoDB" id="5327538at2759"/>
<evidence type="ECO:0000313" key="10">
    <source>
        <dbReference type="EMBL" id="EPY50786.1"/>
    </source>
</evidence>
<dbReference type="GO" id="GO:1990758">
    <property type="term" value="P:mitotic sister chromatid biorientation"/>
    <property type="evidence" value="ECO:0007669"/>
    <property type="project" value="EnsemblFungi"/>
</dbReference>
<dbReference type="STRING" id="653667.S9XAK0"/>
<reference evidence="10 11" key="1">
    <citation type="journal article" date="2011" name="Science">
        <title>Comparative functional genomics of the fission yeasts.</title>
        <authorList>
            <person name="Rhind N."/>
            <person name="Chen Z."/>
            <person name="Yassour M."/>
            <person name="Thompson D.A."/>
            <person name="Haas B.J."/>
            <person name="Habib N."/>
            <person name="Wapinski I."/>
            <person name="Roy S."/>
            <person name="Lin M.F."/>
            <person name="Heiman D.I."/>
            <person name="Young S.K."/>
            <person name="Furuya K."/>
            <person name="Guo Y."/>
            <person name="Pidoux A."/>
            <person name="Chen H.M."/>
            <person name="Robbertse B."/>
            <person name="Goldberg J.M."/>
            <person name="Aoki K."/>
            <person name="Bayne E.H."/>
            <person name="Berlin A.M."/>
            <person name="Desjardins C.A."/>
            <person name="Dobbs E."/>
            <person name="Dukaj L."/>
            <person name="Fan L."/>
            <person name="FitzGerald M.G."/>
            <person name="French C."/>
            <person name="Gujja S."/>
            <person name="Hansen K."/>
            <person name="Keifenheim D."/>
            <person name="Levin J.Z."/>
            <person name="Mosher R.A."/>
            <person name="Mueller C.A."/>
            <person name="Pfiffner J."/>
            <person name="Priest M."/>
            <person name="Russ C."/>
            <person name="Smialowska A."/>
            <person name="Swoboda P."/>
            <person name="Sykes S.M."/>
            <person name="Vaughn M."/>
            <person name="Vengrova S."/>
            <person name="Yoder R."/>
            <person name="Zeng Q."/>
            <person name="Allshire R."/>
            <person name="Baulcombe D."/>
            <person name="Birren B.W."/>
            <person name="Brown W."/>
            <person name="Ekwall K."/>
            <person name="Kellis M."/>
            <person name="Leatherwood J."/>
            <person name="Levin H."/>
            <person name="Margalit H."/>
            <person name="Martienssen R."/>
            <person name="Nieduszynski C.A."/>
            <person name="Spatafora J.W."/>
            <person name="Friedman N."/>
            <person name="Dalgaard J.Z."/>
            <person name="Baumann P."/>
            <person name="Niki H."/>
            <person name="Regev A."/>
            <person name="Nusbaum C."/>
        </authorList>
    </citation>
    <scope>NUCLEOTIDE SEQUENCE [LARGE SCALE GENOMIC DNA]</scope>
    <source>
        <strain evidence="11">OY26 / ATCC MYA-4695 / CBS 11777 / NBRC 106824 / NRRL Y48691</strain>
    </source>
</reference>
<evidence type="ECO:0000256" key="4">
    <source>
        <dbReference type="ARBA" id="ARBA00022741"/>
    </source>
</evidence>
<protein>
    <recommendedName>
        <fullName evidence="1">non-specific serine/threonine protein kinase</fullName>
        <ecNumber evidence="1">2.7.11.1</ecNumber>
    </recommendedName>
</protein>
<dbReference type="Gene3D" id="3.30.200.20">
    <property type="entry name" value="Phosphorylase Kinase, domain 1"/>
    <property type="match status" value="1"/>
</dbReference>
<evidence type="ECO:0000313" key="11">
    <source>
        <dbReference type="Proteomes" id="UP000015464"/>
    </source>
</evidence>
<keyword evidence="3" id="KW-0808">Transferase</keyword>
<dbReference type="GO" id="GO:0005737">
    <property type="term" value="C:cytoplasm"/>
    <property type="evidence" value="ECO:0007669"/>
    <property type="project" value="TreeGrafter"/>
</dbReference>
<dbReference type="SUPFAM" id="SSF56112">
    <property type="entry name" value="Protein kinase-like (PK-like)"/>
    <property type="match status" value="1"/>
</dbReference>
<dbReference type="Proteomes" id="UP000015464">
    <property type="component" value="Unassembled WGS sequence"/>
</dbReference>
<dbReference type="eggNOG" id="KOG2464">
    <property type="taxonomic scope" value="Eukaryota"/>
</dbReference>
<dbReference type="EMBL" id="KE546992">
    <property type="protein sequence ID" value="EPY50786.1"/>
    <property type="molecule type" value="Genomic_DNA"/>
</dbReference>
<evidence type="ECO:0000256" key="8">
    <source>
        <dbReference type="ARBA" id="ARBA00048679"/>
    </source>
</evidence>
<dbReference type="Gene3D" id="1.10.510.10">
    <property type="entry name" value="Transferase(Phosphotransferase) domain 1"/>
    <property type="match status" value="1"/>
</dbReference>
<evidence type="ECO:0000256" key="3">
    <source>
        <dbReference type="ARBA" id="ARBA00022679"/>
    </source>
</evidence>
<dbReference type="GO" id="GO:0051456">
    <property type="term" value="P:attachment of meiotic spindle microtubules to meiosis II kinetochore"/>
    <property type="evidence" value="ECO:0007669"/>
    <property type="project" value="EnsemblFungi"/>
</dbReference>
<dbReference type="GO" id="GO:0005524">
    <property type="term" value="F:ATP binding"/>
    <property type="evidence" value="ECO:0007669"/>
    <property type="project" value="UniProtKB-KW"/>
</dbReference>
<dbReference type="OMA" id="DNAIWAS"/>
<gene>
    <name evidence="10" type="ORF">SPOG_00676</name>
</gene>
<sequence length="492" mass="56875">MSSGMRTYGTGRRYVSKDNAIWASLDESPQALHILDTNVTNNELNKHASSFSIEIGKKASCVKKSEDESVKLLPKAADKTEERHKKSNSHLVPTIIVPSHGRNIAKTSDSDVNTSITESKMTENLNAGLQNRPQRKSTQLSYLLGLVDQQIPISFRDYIKTFKSSIYKIGEASYSEVFKVEKDEPIVLKIMPFGKENQIRCSDIINELKITKRLSSLEGYVDLQEAVIVKGTYPSILIKEWDRYDRQKESENERPDFFHSSQLFCILCLSHGGTDLEHLELSDWFETWNIFLKAAKALATGERKFEFEHRDMHWGNILIKRRNDEDLSYLLDEVSFDEFEDSNTSFPVSERSFTADSLEITLIDFTLARMRHTGSSSPIFNEFDDPELFSGRGDYQFDIYRLMAKVTKGQWGEYFPKTNILWLHYLLYQLLYKKTIPKPRDLREQQLKERLTKLFKLLEPVRRPHKGSCPLQNCAFPSAASLDEWINQQYDD</sequence>
<dbReference type="GeneID" id="25035008"/>
<dbReference type="HOGENOM" id="CLU_559165_0_0_1"/>
<dbReference type="PROSITE" id="PS50011">
    <property type="entry name" value="PROTEIN_KINASE_DOM"/>
    <property type="match status" value="1"/>
</dbReference>
<proteinExistence type="predicted"/>
<keyword evidence="11" id="KW-1185">Reference proteome</keyword>
<dbReference type="GO" id="GO:0031934">
    <property type="term" value="C:mating-type region heterochromatin"/>
    <property type="evidence" value="ECO:0007669"/>
    <property type="project" value="EnsemblFungi"/>
</dbReference>
<organism evidence="10 11">
    <name type="scientific">Schizosaccharomyces cryophilus (strain OY26 / ATCC MYA-4695 / CBS 11777 / NBRC 106824 / NRRL Y48691)</name>
    <name type="common">Fission yeast</name>
    <dbReference type="NCBI Taxonomy" id="653667"/>
    <lineage>
        <taxon>Eukaryota</taxon>
        <taxon>Fungi</taxon>
        <taxon>Dikarya</taxon>
        <taxon>Ascomycota</taxon>
        <taxon>Taphrinomycotina</taxon>
        <taxon>Schizosaccharomycetes</taxon>
        <taxon>Schizosaccharomycetales</taxon>
        <taxon>Schizosaccharomycetaceae</taxon>
        <taxon>Schizosaccharomyces</taxon>
    </lineage>
</organism>
<dbReference type="GO" id="GO:0140720">
    <property type="term" value="C:subtelomeric heterochromatin"/>
    <property type="evidence" value="ECO:0007669"/>
    <property type="project" value="EnsemblFungi"/>
</dbReference>
<dbReference type="InterPro" id="IPR000719">
    <property type="entry name" value="Prot_kinase_dom"/>
</dbReference>
<keyword evidence="4" id="KW-0547">Nucleotide-binding</keyword>
<name>S9XAK0_SCHCR</name>
<accession>S9XAK0</accession>
<dbReference type="PANTHER" id="PTHR24419">
    <property type="entry name" value="INTERLEUKIN-1 RECEPTOR-ASSOCIATED KINASE"/>
    <property type="match status" value="1"/>
</dbReference>
<comment type="catalytic activity">
    <reaction evidence="7">
        <text>L-threonyl-[protein] + ATP = O-phospho-L-threonyl-[protein] + ADP + H(+)</text>
        <dbReference type="Rhea" id="RHEA:46608"/>
        <dbReference type="Rhea" id="RHEA-COMP:11060"/>
        <dbReference type="Rhea" id="RHEA-COMP:11605"/>
        <dbReference type="ChEBI" id="CHEBI:15378"/>
        <dbReference type="ChEBI" id="CHEBI:30013"/>
        <dbReference type="ChEBI" id="CHEBI:30616"/>
        <dbReference type="ChEBI" id="CHEBI:61977"/>
        <dbReference type="ChEBI" id="CHEBI:456216"/>
        <dbReference type="EC" id="2.7.11.1"/>
    </reaction>
</comment>
<dbReference type="PANTHER" id="PTHR24419:SF18">
    <property type="entry name" value="SERINE_THREONINE-PROTEIN KINASE HASPIN"/>
    <property type="match status" value="1"/>
</dbReference>
<evidence type="ECO:0000256" key="5">
    <source>
        <dbReference type="ARBA" id="ARBA00022777"/>
    </source>
</evidence>
<feature type="domain" description="Protein kinase" evidence="9">
    <location>
        <begin position="163"/>
        <end position="492"/>
    </location>
</feature>
<dbReference type="GO" id="GO:0005634">
    <property type="term" value="C:nucleus"/>
    <property type="evidence" value="ECO:0007669"/>
    <property type="project" value="TreeGrafter"/>
</dbReference>
<dbReference type="InterPro" id="IPR024604">
    <property type="entry name" value="GSG2_C"/>
</dbReference>
<dbReference type="GO" id="GO:0005721">
    <property type="term" value="C:pericentric heterochromatin"/>
    <property type="evidence" value="ECO:0007669"/>
    <property type="project" value="EnsemblFungi"/>
</dbReference>
<dbReference type="SMART" id="SM01331">
    <property type="entry name" value="DUF3635"/>
    <property type="match status" value="1"/>
</dbReference>
<evidence type="ECO:0000256" key="1">
    <source>
        <dbReference type="ARBA" id="ARBA00012513"/>
    </source>
</evidence>
<evidence type="ECO:0000256" key="6">
    <source>
        <dbReference type="ARBA" id="ARBA00022840"/>
    </source>
</evidence>
<dbReference type="InterPro" id="IPR011009">
    <property type="entry name" value="Kinase-like_dom_sf"/>
</dbReference>
<dbReference type="GO" id="GO:0072354">
    <property type="term" value="F:histone H3T3 kinase activity"/>
    <property type="evidence" value="ECO:0007669"/>
    <property type="project" value="EnsemblFungi"/>
</dbReference>
<evidence type="ECO:0000256" key="2">
    <source>
        <dbReference type="ARBA" id="ARBA00022527"/>
    </source>
</evidence>